<accession>U2QJU7</accession>
<reference evidence="5" key="1">
    <citation type="submission" date="2013-08" db="EMBL/GenBank/DDBJ databases">
        <authorList>
            <person name="Durkin A.S."/>
            <person name="Haft D.R."/>
            <person name="McCorrison J."/>
            <person name="Torralba M."/>
            <person name="Gillis M."/>
            <person name="Haft D.H."/>
            <person name="Methe B."/>
            <person name="Sutton G."/>
            <person name="Nelson K.E."/>
        </authorList>
    </citation>
    <scope>NUCLEOTIDE SEQUENCE [LARGE SCALE GENOMIC DNA]</scope>
    <source>
        <strain evidence="5">F0233</strain>
    </source>
</reference>
<dbReference type="Pfam" id="PF08386">
    <property type="entry name" value="Abhydrolase_4"/>
    <property type="match status" value="1"/>
</dbReference>
<organism evidence="5 6">
    <name type="scientific">Propionibacterium acidifaciens F0233</name>
    <dbReference type="NCBI Taxonomy" id="553198"/>
    <lineage>
        <taxon>Bacteria</taxon>
        <taxon>Bacillati</taxon>
        <taxon>Actinomycetota</taxon>
        <taxon>Actinomycetes</taxon>
        <taxon>Propionibacteriales</taxon>
        <taxon>Propionibacteriaceae</taxon>
        <taxon>Propionibacterium</taxon>
    </lineage>
</organism>
<proteinExistence type="inferred from homology"/>
<dbReference type="EMBL" id="ACVN02000015">
    <property type="protein sequence ID" value="ERK63180.1"/>
    <property type="molecule type" value="Genomic_DNA"/>
</dbReference>
<feature type="domain" description="Peptidase S33 tripeptidyl aminopeptidase-like C-terminal" evidence="4">
    <location>
        <begin position="444"/>
        <end position="543"/>
    </location>
</feature>
<dbReference type="PROSITE" id="PS51257">
    <property type="entry name" value="PROKAR_LIPOPROTEIN"/>
    <property type="match status" value="1"/>
</dbReference>
<dbReference type="AlphaFoldDB" id="U2QJU7"/>
<gene>
    <name evidence="5" type="ORF">HMPREF0682_1124</name>
</gene>
<dbReference type="InterPro" id="IPR013595">
    <property type="entry name" value="Pept_S33_TAP-like_C"/>
</dbReference>
<keyword evidence="2" id="KW-0378">Hydrolase</keyword>
<comment type="caution">
    <text evidence="5">The sequence shown here is derived from an EMBL/GenBank/DDBJ whole genome shotgun (WGS) entry which is preliminary data.</text>
</comment>
<dbReference type="InterPro" id="IPR029058">
    <property type="entry name" value="AB_hydrolase_fold"/>
</dbReference>
<evidence type="ECO:0000313" key="5">
    <source>
        <dbReference type="EMBL" id="ERK63180.1"/>
    </source>
</evidence>
<evidence type="ECO:0000256" key="2">
    <source>
        <dbReference type="ARBA" id="ARBA00022801"/>
    </source>
</evidence>
<dbReference type="InterPro" id="IPR051601">
    <property type="entry name" value="Serine_prot/Carboxylest_S33"/>
</dbReference>
<evidence type="ECO:0000256" key="3">
    <source>
        <dbReference type="SAM" id="MobiDB-lite"/>
    </source>
</evidence>
<comment type="similarity">
    <text evidence="1">Belongs to the peptidase S33 family.</text>
</comment>
<sequence length="545" mass="57309">MMDDPRPGRLALLLAVVCAVALTGCGPDLPSTLIPSTSTAWSPSAADEVLTVPVPSATWDDLGDAPDRQKLDVAGPEVPGFTDAPAGQGLQRYLNQQVDWGRCDSGGEGFGYRCARVIVPLDWNDPDGRAITLAMRMRPAENGNSDETLFVNPGGPGGSAQDFVGSIDTTGLEDYTIVGVDPRGSGDSTPVVCGDLEQTDALEDADWSPDDQAETDALVAVNKDFAAQCREHSGALLDHISSIENAYDMDLVRVLLGQRRLNWYGVSYGTWLGAVYAELYPDHVGRMVLDSAVNVTDRDSVSQADGFEQALDAFADWCAGSSCGLGEDREEVLGAVSSLLDGLDGRPLAVGGRMLTQTLAVNGILMFLYQDTSSYPDLAEAIGRARSGDGDHLLRAADTMNGRGDGGYEQLAYSFPAIGCADATDRGVEAAIDDWRDDDHAAAPVLGRAMGVGLSCPTWAAEPAAQIRITAADAPTILIVSNTGDSATPHEYAQWMREQMPTTVLVSRQAQGHGAYGEGSGCLDGAVTGFLADGAVPQNGLVCTD</sequence>
<protein>
    <submittedName>
        <fullName evidence="5">TAP-like protein</fullName>
    </submittedName>
</protein>
<keyword evidence="6" id="KW-1185">Reference proteome</keyword>
<dbReference type="PANTHER" id="PTHR43248">
    <property type="entry name" value="2-SUCCINYL-6-HYDROXY-2,4-CYCLOHEXADIENE-1-CARBOXYLATE SYNTHASE"/>
    <property type="match status" value="1"/>
</dbReference>
<dbReference type="GO" id="GO:0016787">
    <property type="term" value="F:hydrolase activity"/>
    <property type="evidence" value="ECO:0007669"/>
    <property type="project" value="UniProtKB-KW"/>
</dbReference>
<dbReference type="Gene3D" id="3.40.50.1820">
    <property type="entry name" value="alpha/beta hydrolase"/>
    <property type="match status" value="1"/>
</dbReference>
<evidence type="ECO:0000259" key="4">
    <source>
        <dbReference type="Pfam" id="PF08386"/>
    </source>
</evidence>
<feature type="region of interest" description="Disordered" evidence="3">
    <location>
        <begin position="59"/>
        <end position="87"/>
    </location>
</feature>
<dbReference type="SUPFAM" id="SSF53474">
    <property type="entry name" value="alpha/beta-Hydrolases"/>
    <property type="match status" value="1"/>
</dbReference>
<name>U2QJU7_9ACTN</name>
<dbReference type="Proteomes" id="UP000017052">
    <property type="component" value="Unassembled WGS sequence"/>
</dbReference>
<evidence type="ECO:0000256" key="1">
    <source>
        <dbReference type="ARBA" id="ARBA00010088"/>
    </source>
</evidence>
<dbReference type="PANTHER" id="PTHR43248:SF25">
    <property type="entry name" value="AB HYDROLASE-1 DOMAIN-CONTAINING PROTEIN-RELATED"/>
    <property type="match status" value="1"/>
</dbReference>
<evidence type="ECO:0000313" key="6">
    <source>
        <dbReference type="Proteomes" id="UP000017052"/>
    </source>
</evidence>